<dbReference type="Gramene" id="ERN03639">
    <property type="protein sequence ID" value="ERN03639"/>
    <property type="gene ID" value="AMTR_s00144p00028410"/>
</dbReference>
<reference evidence="3" key="1">
    <citation type="journal article" date="2013" name="Science">
        <title>The Amborella genome and the evolution of flowering plants.</title>
        <authorList>
            <consortium name="Amborella Genome Project"/>
        </authorList>
    </citation>
    <scope>NUCLEOTIDE SEQUENCE [LARGE SCALE GENOMIC DNA]</scope>
</reference>
<proteinExistence type="predicted"/>
<sequence>MTGSRQDRIVGEASTSYASACKELLGIPYEKIKGNHESEIDLGKPRWKVTRIPYLVERRMGGQAPQISISAASRPPHRGKDPMEEGSRLRGP</sequence>
<accession>W1P7I4</accession>
<feature type="region of interest" description="Disordered" evidence="1">
    <location>
        <begin position="63"/>
        <end position="92"/>
    </location>
</feature>
<name>W1P7I4_AMBTC</name>
<organism evidence="2 3">
    <name type="scientific">Amborella trichopoda</name>
    <dbReference type="NCBI Taxonomy" id="13333"/>
    <lineage>
        <taxon>Eukaryota</taxon>
        <taxon>Viridiplantae</taxon>
        <taxon>Streptophyta</taxon>
        <taxon>Embryophyta</taxon>
        <taxon>Tracheophyta</taxon>
        <taxon>Spermatophyta</taxon>
        <taxon>Magnoliopsida</taxon>
        <taxon>Amborellales</taxon>
        <taxon>Amborellaceae</taxon>
        <taxon>Amborella</taxon>
    </lineage>
</organism>
<evidence type="ECO:0000256" key="1">
    <source>
        <dbReference type="SAM" id="MobiDB-lite"/>
    </source>
</evidence>
<feature type="compositionally biased region" description="Basic and acidic residues" evidence="1">
    <location>
        <begin position="78"/>
        <end position="92"/>
    </location>
</feature>
<gene>
    <name evidence="2" type="ORF">AMTR_s00144p00028410</name>
</gene>
<dbReference type="Proteomes" id="UP000017836">
    <property type="component" value="Unassembled WGS sequence"/>
</dbReference>
<dbReference type="HOGENOM" id="CLU_2416260_0_0_1"/>
<evidence type="ECO:0000313" key="2">
    <source>
        <dbReference type="EMBL" id="ERN03639.1"/>
    </source>
</evidence>
<dbReference type="EMBL" id="KI394342">
    <property type="protein sequence ID" value="ERN03639.1"/>
    <property type="molecule type" value="Genomic_DNA"/>
</dbReference>
<keyword evidence="3" id="KW-1185">Reference proteome</keyword>
<protein>
    <submittedName>
        <fullName evidence="2">Uncharacterized protein</fullName>
    </submittedName>
</protein>
<dbReference type="AlphaFoldDB" id="W1P7I4"/>
<evidence type="ECO:0000313" key="3">
    <source>
        <dbReference type="Proteomes" id="UP000017836"/>
    </source>
</evidence>